<evidence type="ECO:0000313" key="3">
    <source>
        <dbReference type="EnsemblMetazoa" id="HelroP171148"/>
    </source>
</evidence>
<dbReference type="CTD" id="20203501"/>
<name>T1F3V2_HELRO</name>
<evidence type="ECO:0000313" key="4">
    <source>
        <dbReference type="Proteomes" id="UP000015101"/>
    </source>
</evidence>
<gene>
    <name evidence="3" type="primary">20203501</name>
    <name evidence="2" type="ORF">HELRODRAFT_171148</name>
</gene>
<dbReference type="GeneID" id="20203501"/>
<keyword evidence="4" id="KW-1185">Reference proteome</keyword>
<accession>T1F3V2</accession>
<evidence type="ECO:0000256" key="1">
    <source>
        <dbReference type="SAM" id="SignalP"/>
    </source>
</evidence>
<keyword evidence="1" id="KW-0732">Signal</keyword>
<dbReference type="InParanoid" id="T1F3V2"/>
<protein>
    <submittedName>
        <fullName evidence="2 3">Uncharacterized protein</fullName>
    </submittedName>
</protein>
<dbReference type="Proteomes" id="UP000015101">
    <property type="component" value="Unassembled WGS sequence"/>
</dbReference>
<dbReference type="EMBL" id="KB096325">
    <property type="protein sequence ID" value="ESO05510.1"/>
    <property type="molecule type" value="Genomic_DNA"/>
</dbReference>
<dbReference type="HOGENOM" id="CLU_1919308_0_0_1"/>
<reference evidence="4" key="1">
    <citation type="submission" date="2012-12" db="EMBL/GenBank/DDBJ databases">
        <authorList>
            <person name="Hellsten U."/>
            <person name="Grimwood J."/>
            <person name="Chapman J.A."/>
            <person name="Shapiro H."/>
            <person name="Aerts A."/>
            <person name="Otillar R.P."/>
            <person name="Terry A.Y."/>
            <person name="Boore J.L."/>
            <person name="Simakov O."/>
            <person name="Marletaz F."/>
            <person name="Cho S.-J."/>
            <person name="Edsinger-Gonzales E."/>
            <person name="Havlak P."/>
            <person name="Kuo D.-H."/>
            <person name="Larsson T."/>
            <person name="Lv J."/>
            <person name="Arendt D."/>
            <person name="Savage R."/>
            <person name="Osoegawa K."/>
            <person name="de Jong P."/>
            <person name="Lindberg D.R."/>
            <person name="Seaver E.C."/>
            <person name="Weisblat D.A."/>
            <person name="Putnam N.H."/>
            <person name="Grigoriev I.V."/>
            <person name="Rokhsar D.S."/>
        </authorList>
    </citation>
    <scope>NUCLEOTIDE SEQUENCE</scope>
</reference>
<dbReference type="AlphaFoldDB" id="T1F3V2"/>
<proteinExistence type="predicted"/>
<organism evidence="3 4">
    <name type="scientific">Helobdella robusta</name>
    <name type="common">Californian leech</name>
    <dbReference type="NCBI Taxonomy" id="6412"/>
    <lineage>
        <taxon>Eukaryota</taxon>
        <taxon>Metazoa</taxon>
        <taxon>Spiralia</taxon>
        <taxon>Lophotrochozoa</taxon>
        <taxon>Annelida</taxon>
        <taxon>Clitellata</taxon>
        <taxon>Hirudinea</taxon>
        <taxon>Rhynchobdellida</taxon>
        <taxon>Glossiphoniidae</taxon>
        <taxon>Helobdella</taxon>
    </lineage>
</organism>
<feature type="chain" id="PRO_5010980235" evidence="1">
    <location>
        <begin position="33"/>
        <end position="132"/>
    </location>
</feature>
<dbReference type="KEGG" id="hro:HELRODRAFT_171148"/>
<reference evidence="2 4" key="2">
    <citation type="journal article" date="2013" name="Nature">
        <title>Insights into bilaterian evolution from three spiralian genomes.</title>
        <authorList>
            <person name="Simakov O."/>
            <person name="Marletaz F."/>
            <person name="Cho S.J."/>
            <person name="Edsinger-Gonzales E."/>
            <person name="Havlak P."/>
            <person name="Hellsten U."/>
            <person name="Kuo D.H."/>
            <person name="Larsson T."/>
            <person name="Lv J."/>
            <person name="Arendt D."/>
            <person name="Savage R."/>
            <person name="Osoegawa K."/>
            <person name="de Jong P."/>
            <person name="Grimwood J."/>
            <person name="Chapman J.A."/>
            <person name="Shapiro H."/>
            <person name="Aerts A."/>
            <person name="Otillar R.P."/>
            <person name="Terry A.Y."/>
            <person name="Boore J.L."/>
            <person name="Grigoriev I.V."/>
            <person name="Lindberg D.R."/>
            <person name="Seaver E.C."/>
            <person name="Weisblat D.A."/>
            <person name="Putnam N.H."/>
            <person name="Rokhsar D.S."/>
        </authorList>
    </citation>
    <scope>NUCLEOTIDE SEQUENCE</scope>
</reference>
<reference evidence="3" key="3">
    <citation type="submission" date="2015-06" db="UniProtKB">
        <authorList>
            <consortium name="EnsemblMetazoa"/>
        </authorList>
    </citation>
    <scope>IDENTIFICATION</scope>
</reference>
<feature type="signal peptide" evidence="1">
    <location>
        <begin position="1"/>
        <end position="32"/>
    </location>
</feature>
<evidence type="ECO:0000313" key="2">
    <source>
        <dbReference type="EMBL" id="ESO05510.1"/>
    </source>
</evidence>
<dbReference type="RefSeq" id="XP_009016143.1">
    <property type="nucleotide sequence ID" value="XM_009017895.1"/>
</dbReference>
<sequence length="132" mass="14546">MISGAVQPSLMCMPVLLLASSLTSSPSHIVHANTPSMISVSEDRKFLLAHLLTKNATQASSVRTIKADIQGNAPMVSLSYSSYCSQLSSTGRHIRRAKNKNKHCWNGGQIYDERVVEVEAWAFAFKRLPQRS</sequence>
<dbReference type="EMBL" id="AMQM01003812">
    <property type="status" value="NOT_ANNOTATED_CDS"/>
    <property type="molecule type" value="Genomic_DNA"/>
</dbReference>
<dbReference type="EnsemblMetazoa" id="HelroT171148">
    <property type="protein sequence ID" value="HelroP171148"/>
    <property type="gene ID" value="HelroG171148"/>
</dbReference>